<keyword evidence="4" id="KW-1185">Reference proteome</keyword>
<evidence type="ECO:0000259" key="2">
    <source>
        <dbReference type="Pfam" id="PF05368"/>
    </source>
</evidence>
<dbReference type="EMBL" id="JBHUFV010000003">
    <property type="protein sequence ID" value="MFD1930038.1"/>
    <property type="molecule type" value="Genomic_DNA"/>
</dbReference>
<dbReference type="Gene3D" id="3.40.50.720">
    <property type="entry name" value="NAD(P)-binding Rossmann-like Domain"/>
    <property type="match status" value="1"/>
</dbReference>
<dbReference type="InterPro" id="IPR008030">
    <property type="entry name" value="NmrA-like"/>
</dbReference>
<dbReference type="InterPro" id="IPR036291">
    <property type="entry name" value="NAD(P)-bd_dom_sf"/>
</dbReference>
<comment type="caution">
    <text evidence="3">The sequence shown here is derived from an EMBL/GenBank/DDBJ whole genome shotgun (WGS) entry which is preliminary data.</text>
</comment>
<name>A0ABW4SL10_9ACTN</name>
<organism evidence="3 4">
    <name type="scientific">Nonomuraea mangrovi</name>
    <dbReference type="NCBI Taxonomy" id="2316207"/>
    <lineage>
        <taxon>Bacteria</taxon>
        <taxon>Bacillati</taxon>
        <taxon>Actinomycetota</taxon>
        <taxon>Actinomycetes</taxon>
        <taxon>Streptosporangiales</taxon>
        <taxon>Streptosporangiaceae</taxon>
        <taxon>Nonomuraea</taxon>
    </lineage>
</organism>
<feature type="region of interest" description="Disordered" evidence="1">
    <location>
        <begin position="48"/>
        <end position="72"/>
    </location>
</feature>
<dbReference type="Proteomes" id="UP001597368">
    <property type="component" value="Unassembled WGS sequence"/>
</dbReference>
<proteinExistence type="predicted"/>
<reference evidence="4" key="1">
    <citation type="journal article" date="2019" name="Int. J. Syst. Evol. Microbiol.">
        <title>The Global Catalogue of Microorganisms (GCM) 10K type strain sequencing project: providing services to taxonomists for standard genome sequencing and annotation.</title>
        <authorList>
            <consortium name="The Broad Institute Genomics Platform"/>
            <consortium name="The Broad Institute Genome Sequencing Center for Infectious Disease"/>
            <person name="Wu L."/>
            <person name="Ma J."/>
        </authorList>
    </citation>
    <scope>NUCLEOTIDE SEQUENCE [LARGE SCALE GENOMIC DNA]</scope>
    <source>
        <strain evidence="4">ICMP 6774ER</strain>
    </source>
</reference>
<protein>
    <submittedName>
        <fullName evidence="3">SDR family oxidoreductase</fullName>
    </submittedName>
</protein>
<dbReference type="SUPFAM" id="SSF51735">
    <property type="entry name" value="NAD(P)-binding Rossmann-fold domains"/>
    <property type="match status" value="1"/>
</dbReference>
<dbReference type="Pfam" id="PF05368">
    <property type="entry name" value="NmrA"/>
    <property type="match status" value="1"/>
</dbReference>
<evidence type="ECO:0000313" key="4">
    <source>
        <dbReference type="Proteomes" id="UP001597368"/>
    </source>
</evidence>
<sequence length="72" mass="7344">MSTFLVTGPTGNVGRHVVSALSTAGHEVRALVRDPASAVLPHGVTAVRGDLSSPGTPTPALRDVDSWTRPSG</sequence>
<dbReference type="RefSeq" id="WP_379568076.1">
    <property type="nucleotide sequence ID" value="NZ_JBHUFV010000003.1"/>
</dbReference>
<evidence type="ECO:0000256" key="1">
    <source>
        <dbReference type="SAM" id="MobiDB-lite"/>
    </source>
</evidence>
<gene>
    <name evidence="3" type="ORF">ACFSKW_00965</name>
</gene>
<evidence type="ECO:0000313" key="3">
    <source>
        <dbReference type="EMBL" id="MFD1930038.1"/>
    </source>
</evidence>
<feature type="domain" description="NmrA-like" evidence="2">
    <location>
        <begin position="2"/>
        <end position="65"/>
    </location>
</feature>
<accession>A0ABW4SL10</accession>